<evidence type="ECO:0000313" key="2">
    <source>
        <dbReference type="Proteomes" id="UP000630149"/>
    </source>
</evidence>
<dbReference type="EMBL" id="BMOB01000008">
    <property type="protein sequence ID" value="GGI90393.1"/>
    <property type="molecule type" value="Genomic_DNA"/>
</dbReference>
<keyword evidence="2" id="KW-1185">Reference proteome</keyword>
<name>A0A917K016_9GAMM</name>
<protein>
    <submittedName>
        <fullName evidence="1">Uncharacterized protein</fullName>
    </submittedName>
</protein>
<gene>
    <name evidence="1" type="ORF">GCM10007966_18930</name>
</gene>
<dbReference type="Proteomes" id="UP000630149">
    <property type="component" value="Unassembled WGS sequence"/>
</dbReference>
<sequence>MKFFSPSENLLDCPICFETQDKKENIMFLVENSTYFFGCVGCYSNLDENPFTRTKLFKKIPFNELTPEEKIQFKIAFSLAAQSKIETKQINKITDIEHDQHCCKLM</sequence>
<reference evidence="1" key="2">
    <citation type="submission" date="2020-09" db="EMBL/GenBank/DDBJ databases">
        <authorList>
            <person name="Sun Q."/>
            <person name="Ohkuma M."/>
        </authorList>
    </citation>
    <scope>NUCLEOTIDE SEQUENCE</scope>
    <source>
        <strain evidence="1">JCM 13919</strain>
    </source>
</reference>
<dbReference type="RefSeq" id="WP_131777028.1">
    <property type="nucleotide sequence ID" value="NZ_BMOB01000008.1"/>
</dbReference>
<comment type="caution">
    <text evidence="1">The sequence shown here is derived from an EMBL/GenBank/DDBJ whole genome shotgun (WGS) entry which is preliminary data.</text>
</comment>
<reference evidence="1" key="1">
    <citation type="journal article" date="2014" name="Int. J. Syst. Evol. Microbiol.">
        <title>Complete genome sequence of Corynebacterium casei LMG S-19264T (=DSM 44701T), isolated from a smear-ripened cheese.</title>
        <authorList>
            <consortium name="US DOE Joint Genome Institute (JGI-PGF)"/>
            <person name="Walter F."/>
            <person name="Albersmeier A."/>
            <person name="Kalinowski J."/>
            <person name="Ruckert C."/>
        </authorList>
    </citation>
    <scope>NUCLEOTIDE SEQUENCE</scope>
    <source>
        <strain evidence="1">JCM 13919</strain>
    </source>
</reference>
<proteinExistence type="predicted"/>
<accession>A0A917K016</accession>
<evidence type="ECO:0000313" key="1">
    <source>
        <dbReference type="EMBL" id="GGI90393.1"/>
    </source>
</evidence>
<organism evidence="1 2">
    <name type="scientific">Legionella impletisoli</name>
    <dbReference type="NCBI Taxonomy" id="343510"/>
    <lineage>
        <taxon>Bacteria</taxon>
        <taxon>Pseudomonadati</taxon>
        <taxon>Pseudomonadota</taxon>
        <taxon>Gammaproteobacteria</taxon>
        <taxon>Legionellales</taxon>
        <taxon>Legionellaceae</taxon>
        <taxon>Legionella</taxon>
    </lineage>
</organism>
<dbReference type="AlphaFoldDB" id="A0A917K016"/>